<dbReference type="PANTHER" id="PTHR36698:SF2">
    <property type="entry name" value="MCE_MLAD DOMAIN-CONTAINING PROTEIN"/>
    <property type="match status" value="1"/>
</dbReference>
<accession>A0A4R6EC01</accession>
<dbReference type="EMBL" id="SNVV01000003">
    <property type="protein sequence ID" value="TDN55676.1"/>
    <property type="molecule type" value="Genomic_DNA"/>
</dbReference>
<evidence type="ECO:0000256" key="2">
    <source>
        <dbReference type="SAM" id="Phobius"/>
    </source>
</evidence>
<dbReference type="Pfam" id="PF02470">
    <property type="entry name" value="MlaD"/>
    <property type="match status" value="1"/>
</dbReference>
<comment type="caution">
    <text evidence="4">The sequence shown here is derived from an EMBL/GenBank/DDBJ whole genome shotgun (WGS) entry which is preliminary data.</text>
</comment>
<dbReference type="InterPro" id="IPR003399">
    <property type="entry name" value="Mce/MlaD"/>
</dbReference>
<evidence type="ECO:0000259" key="3">
    <source>
        <dbReference type="Pfam" id="PF02470"/>
    </source>
</evidence>
<feature type="region of interest" description="Disordered" evidence="1">
    <location>
        <begin position="295"/>
        <end position="314"/>
    </location>
</feature>
<evidence type="ECO:0000313" key="5">
    <source>
        <dbReference type="Proteomes" id="UP000295129"/>
    </source>
</evidence>
<keyword evidence="2" id="KW-0472">Membrane</keyword>
<sequence>MENRAHALAAGFFVLAMGAALVLALWWFSGHRERMNEYLLVSQGSVNGLNHQARVRFRGIPAGNVAEIRLDPQDSRNILVRISIREEIPLTQGTRARLATQGLTGLAYIQLDDQGGDQTPLRAAGGDLPRLPLEAGTVEQITDTALAIAQRFKTIADQLSTVLDEEGVQRLRNTLARVESASAGMDKTFSQLPQTLESVREILNPANVERISNTLASVERASRQAEPTLVELRQLMGQLAQTAEQVEGTVGRTGDNLAGETLPQVTLLLKELTVTTQRLGILIDQIEGSPQILITGRGERVPGPGEPGYSRPAP</sequence>
<proteinExistence type="predicted"/>
<dbReference type="OrthoDB" id="5294672at2"/>
<feature type="transmembrane region" description="Helical" evidence="2">
    <location>
        <begin position="6"/>
        <end position="28"/>
    </location>
</feature>
<gene>
    <name evidence="4" type="ORF">C7389_1036</name>
</gene>
<name>A0A4R6EC01_9RHOO</name>
<reference evidence="4 5" key="1">
    <citation type="submission" date="2019-03" db="EMBL/GenBank/DDBJ databases">
        <title>Genomic Encyclopedia of Type Strains, Phase IV (KMG-IV): sequencing the most valuable type-strain genomes for metagenomic binning, comparative biology and taxonomic classification.</title>
        <authorList>
            <person name="Goeker M."/>
        </authorList>
    </citation>
    <scope>NUCLEOTIDE SEQUENCE [LARGE SCALE GENOMIC DNA]</scope>
    <source>
        <strain evidence="4 5">DSM 12121</strain>
    </source>
</reference>
<dbReference type="Proteomes" id="UP000295129">
    <property type="component" value="Unassembled WGS sequence"/>
</dbReference>
<evidence type="ECO:0000313" key="4">
    <source>
        <dbReference type="EMBL" id="TDN55676.1"/>
    </source>
</evidence>
<dbReference type="PANTHER" id="PTHR36698">
    <property type="entry name" value="BLL5892 PROTEIN"/>
    <property type="match status" value="1"/>
</dbReference>
<protein>
    <submittedName>
        <fullName evidence="4">Phospholipid/cholesterol/gamma-HCH transport system substrate-binding protein</fullName>
    </submittedName>
</protein>
<feature type="domain" description="Mce/MlaD" evidence="3">
    <location>
        <begin position="44"/>
        <end position="113"/>
    </location>
</feature>
<dbReference type="RefSeq" id="WP_133588807.1">
    <property type="nucleotide sequence ID" value="NZ_SNVV01000003.1"/>
</dbReference>
<keyword evidence="2" id="KW-1133">Transmembrane helix</keyword>
<organism evidence="4 5">
    <name type="scientific">Azoarcus indigens</name>
    <dbReference type="NCBI Taxonomy" id="29545"/>
    <lineage>
        <taxon>Bacteria</taxon>
        <taxon>Pseudomonadati</taxon>
        <taxon>Pseudomonadota</taxon>
        <taxon>Betaproteobacteria</taxon>
        <taxon>Rhodocyclales</taxon>
        <taxon>Zoogloeaceae</taxon>
        <taxon>Azoarcus</taxon>
    </lineage>
</organism>
<keyword evidence="2" id="KW-0812">Transmembrane</keyword>
<keyword evidence="5" id="KW-1185">Reference proteome</keyword>
<evidence type="ECO:0000256" key="1">
    <source>
        <dbReference type="SAM" id="MobiDB-lite"/>
    </source>
</evidence>
<dbReference type="AlphaFoldDB" id="A0A4R6EC01"/>